<dbReference type="EMBL" id="CADCTK010000365">
    <property type="protein sequence ID" value="CAA9244154.1"/>
    <property type="molecule type" value="Genomic_DNA"/>
</dbReference>
<sequence>MTWRSHSVFIDLPYAFLARRDASISRTLVRYNIVRRTVKLFSSMGQEGITFAREVVQDAEGLGRCSAVFQRGTGAEK</sequence>
<dbReference type="AlphaFoldDB" id="A0A6J4I6Q1"/>
<proteinExistence type="predicted"/>
<gene>
    <name evidence="1" type="ORF">AVDCRST_MAG26-1585</name>
</gene>
<name>A0A6J4I6Q1_9CHLR</name>
<organism evidence="1">
    <name type="scientific">uncultured Chloroflexia bacterium</name>
    <dbReference type="NCBI Taxonomy" id="1672391"/>
    <lineage>
        <taxon>Bacteria</taxon>
        <taxon>Bacillati</taxon>
        <taxon>Chloroflexota</taxon>
        <taxon>Chloroflexia</taxon>
        <taxon>environmental samples</taxon>
    </lineage>
</organism>
<reference evidence="1" key="1">
    <citation type="submission" date="2020-02" db="EMBL/GenBank/DDBJ databases">
        <authorList>
            <person name="Meier V. D."/>
        </authorList>
    </citation>
    <scope>NUCLEOTIDE SEQUENCE</scope>
    <source>
        <strain evidence="1">AVDCRST_MAG26</strain>
    </source>
</reference>
<evidence type="ECO:0000313" key="1">
    <source>
        <dbReference type="EMBL" id="CAA9244154.1"/>
    </source>
</evidence>
<accession>A0A6J4I6Q1</accession>
<protein>
    <submittedName>
        <fullName evidence="1">Uncharacterized protein</fullName>
    </submittedName>
</protein>